<dbReference type="EMBL" id="QFVT01000003">
    <property type="protein sequence ID" value="PYC48519.1"/>
    <property type="molecule type" value="Genomic_DNA"/>
</dbReference>
<evidence type="ECO:0000313" key="1">
    <source>
        <dbReference type="EMBL" id="PYC48519.1"/>
    </source>
</evidence>
<dbReference type="OrthoDB" id="7203640at2"/>
<sequence>MPHPAAKWAVVSTIKAPTEDILAFAAHHLDLGAHRLYLYLDDENPEANAALKAHPKIRVTQTDETYWRRHGTRPEKHQVRQTANVMNAYTKKAHEVDFITHIDVDEFLWPSRDLGAQLADLPQSASCARVWPIEALSSEGQNAPDGITWFKSCARNRQSRLKQTAKLYPTYGTYLNGGYLSHAMGKLFIRTGIDGLKIRIHNVFLGQDTNPGLVILEETELCHLHAKNWANFRAAFRYRHAKGSYRDELSANTAKDGTGLNLHQLFTTILDAEGEDGLRAFFNEVCLATPDLRAALDRKGHLRSIALDLPAKRARHFPRA</sequence>
<accession>A0A2V4MSL4</accession>
<keyword evidence="2" id="KW-1185">Reference proteome</keyword>
<keyword evidence="1" id="KW-0808">Transferase</keyword>
<gene>
    <name evidence="1" type="ORF">DI396_05990</name>
</gene>
<organism evidence="1 2">
    <name type="scientific">Litorivita pollutaquae</name>
    <dbReference type="NCBI Taxonomy" id="2200892"/>
    <lineage>
        <taxon>Bacteria</taxon>
        <taxon>Pseudomonadati</taxon>
        <taxon>Pseudomonadota</taxon>
        <taxon>Alphaproteobacteria</taxon>
        <taxon>Rhodobacterales</taxon>
        <taxon>Paracoccaceae</taxon>
        <taxon>Litorivita</taxon>
    </lineage>
</organism>
<reference evidence="1 2" key="1">
    <citation type="submission" date="2018-05" db="EMBL/GenBank/DDBJ databases">
        <title>Oceanovita maritima gen. nov., sp. nov., a marine bacterium in the family Rhodobacteraceae isolated from surface seawater of Lundu port Xiamen, China.</title>
        <authorList>
            <person name="Hetharua B.H."/>
            <person name="Min D."/>
            <person name="Liao H."/>
            <person name="Tian Y."/>
        </authorList>
    </citation>
    <scope>NUCLEOTIDE SEQUENCE [LARGE SCALE GENOMIC DNA]</scope>
    <source>
        <strain evidence="1 2">FSX-11</strain>
    </source>
</reference>
<protein>
    <submittedName>
        <fullName evidence="1">Glycosyltransferase family 2 protein</fullName>
    </submittedName>
</protein>
<comment type="caution">
    <text evidence="1">The sequence shown here is derived from an EMBL/GenBank/DDBJ whole genome shotgun (WGS) entry which is preliminary data.</text>
</comment>
<dbReference type="AlphaFoldDB" id="A0A2V4MSL4"/>
<name>A0A2V4MSL4_9RHOB</name>
<dbReference type="Proteomes" id="UP000248012">
    <property type="component" value="Unassembled WGS sequence"/>
</dbReference>
<dbReference type="Pfam" id="PF13704">
    <property type="entry name" value="Glyco_tranf_2_4"/>
    <property type="match status" value="1"/>
</dbReference>
<evidence type="ECO:0000313" key="2">
    <source>
        <dbReference type="Proteomes" id="UP000248012"/>
    </source>
</evidence>
<dbReference type="GO" id="GO:0016740">
    <property type="term" value="F:transferase activity"/>
    <property type="evidence" value="ECO:0007669"/>
    <property type="project" value="UniProtKB-KW"/>
</dbReference>
<proteinExistence type="predicted"/>